<dbReference type="KEGG" id="app:CAP2UW1_3971"/>
<dbReference type="AlphaFoldDB" id="C7RMD8"/>
<feature type="signal peptide" evidence="1">
    <location>
        <begin position="1"/>
        <end position="22"/>
    </location>
</feature>
<evidence type="ECO:0000256" key="1">
    <source>
        <dbReference type="SAM" id="SignalP"/>
    </source>
</evidence>
<accession>C7RMD8</accession>
<keyword evidence="1" id="KW-0732">Signal</keyword>
<name>C7RMD8_ACCRE</name>
<dbReference type="InterPro" id="IPR019613">
    <property type="entry name" value="DUF4198"/>
</dbReference>
<organism evidence="2">
    <name type="scientific">Accumulibacter regalis</name>
    <dbReference type="NCBI Taxonomy" id="522306"/>
    <lineage>
        <taxon>Bacteria</taxon>
        <taxon>Pseudomonadati</taxon>
        <taxon>Pseudomonadota</taxon>
        <taxon>Betaproteobacteria</taxon>
        <taxon>Candidatus Accumulibacter</taxon>
    </lineage>
</organism>
<feature type="chain" id="PRO_5002984013" evidence="1">
    <location>
        <begin position="23"/>
        <end position="268"/>
    </location>
</feature>
<proteinExistence type="predicted"/>
<dbReference type="EMBL" id="CP001715">
    <property type="protein sequence ID" value="ACV37216.1"/>
    <property type="molecule type" value="Genomic_DNA"/>
</dbReference>
<reference evidence="2" key="2">
    <citation type="submission" date="2009-09" db="EMBL/GenBank/DDBJ databases">
        <title>Complete sequence of chromosome of Candidatus Accumulibacter phosphatis clade IIA str. UW-1.</title>
        <authorList>
            <consortium name="US DOE Joint Genome Institute"/>
            <person name="Martin H.G."/>
            <person name="Ivanova N."/>
            <person name="Kunin V."/>
            <person name="Warnecke F."/>
            <person name="Barry K."/>
            <person name="He S."/>
            <person name="Salamov A."/>
            <person name="Szeto E."/>
            <person name="Dalin E."/>
            <person name="Pangilinan J.L."/>
            <person name="Lapidus A."/>
            <person name="Lowry S."/>
            <person name="Kyrpides N.C."/>
            <person name="McMahon K.D."/>
            <person name="Hugenholtz P."/>
        </authorList>
    </citation>
    <scope>NUCLEOTIDE SEQUENCE [LARGE SCALE GENOMIC DNA]</scope>
    <source>
        <strain evidence="2">UW-1</strain>
    </source>
</reference>
<protein>
    <submittedName>
        <fullName evidence="2">ABC-type Co2+ transport system periplasmic component-like protein</fullName>
    </submittedName>
</protein>
<reference evidence="2" key="1">
    <citation type="submission" date="2009-08" db="EMBL/GenBank/DDBJ databases">
        <authorList>
            <consortium name="US DOE Joint Genome Institute"/>
            <person name="Lucas S."/>
            <person name="Copeland A."/>
            <person name="Lapidus A."/>
            <person name="Glavina del Rio T."/>
            <person name="Dalin E."/>
            <person name="Tice H."/>
            <person name="Bruce D."/>
            <person name="Barry K."/>
            <person name="Pitluck S."/>
            <person name="Lowry S."/>
            <person name="Larimer F."/>
            <person name="Land M."/>
            <person name="Hauser L."/>
            <person name="Kyrpides N."/>
            <person name="Ivanova N."/>
            <person name="McMahon K.D."/>
            <person name="Hugenholtz P."/>
        </authorList>
    </citation>
    <scope>NUCLEOTIDE SEQUENCE</scope>
    <source>
        <strain evidence="2">UW-1</strain>
    </source>
</reference>
<gene>
    <name evidence="2" type="ordered locus">CAP2UW1_3971</name>
</gene>
<dbReference type="eggNOG" id="COG5266">
    <property type="taxonomic scope" value="Bacteria"/>
</dbReference>
<evidence type="ECO:0000313" key="2">
    <source>
        <dbReference type="EMBL" id="ACV37216.1"/>
    </source>
</evidence>
<dbReference type="Pfam" id="PF10670">
    <property type="entry name" value="DUF4198"/>
    <property type="match status" value="1"/>
</dbReference>
<sequence precursor="true">MNFRDAGLTLWLAVLTSAPALAHDTWLIPNRFAVPTESLVQLDLTSGMSFPALAAAIKPDRVDRAGCRLSAQRFAIADLSPEAKSLRLHASMPGLSIATCWVALKPRTIELTPRQVQEYLHEIGAADSVRQQWNKAAQPKRWREAYTKEAKTFLRVGAPRPDNSWAEPVGLALEIVPEKDPTTFHAGDTLPVRVLKTGKPLPMFPLGIVHEGKSRGLIRKTDSQGRVTFRLDRAGRWLLRGTELRSAPQADGDWESTFTTMTINVKSK</sequence>
<dbReference type="STRING" id="522306.CAP2UW1_3971"/>
<dbReference type="HOGENOM" id="CLU_1036743_0_0_4"/>